<dbReference type="InterPro" id="IPR050765">
    <property type="entry name" value="Riboflavin_Biosynth_HTPR"/>
</dbReference>
<dbReference type="EMBL" id="JAUUTP010000002">
    <property type="protein sequence ID" value="MDP1417319.1"/>
    <property type="molecule type" value="Genomic_DNA"/>
</dbReference>
<dbReference type="RefSeq" id="WP_305158879.1">
    <property type="nucleotide sequence ID" value="NZ_JAUUTP010000002.1"/>
</dbReference>
<reference evidence="2" key="1">
    <citation type="submission" date="2023-07" db="EMBL/GenBank/DDBJ databases">
        <title>Murine gut Bacillus species.</title>
        <authorList>
            <person name="Gutman E."/>
            <person name="Hashuel R."/>
            <person name="Litvak Y."/>
        </authorList>
    </citation>
    <scope>NUCLEOTIDE SEQUENCE</scope>
    <source>
        <strain evidence="2">RU283</strain>
    </source>
</reference>
<dbReference type="GO" id="GO:0009231">
    <property type="term" value="P:riboflavin biosynthetic process"/>
    <property type="evidence" value="ECO:0007669"/>
    <property type="project" value="InterPro"/>
</dbReference>
<dbReference type="InterPro" id="IPR024072">
    <property type="entry name" value="DHFR-like_dom_sf"/>
</dbReference>
<accession>A0AA90P0S7</accession>
<organism evidence="2 3">
    <name type="scientific">Peribacillus simplex</name>
    <dbReference type="NCBI Taxonomy" id="1478"/>
    <lineage>
        <taxon>Bacteria</taxon>
        <taxon>Bacillati</taxon>
        <taxon>Bacillota</taxon>
        <taxon>Bacilli</taxon>
        <taxon>Bacillales</taxon>
        <taxon>Bacillaceae</taxon>
        <taxon>Peribacillus</taxon>
    </lineage>
</organism>
<evidence type="ECO:0000313" key="3">
    <source>
        <dbReference type="Proteomes" id="UP001178277"/>
    </source>
</evidence>
<dbReference type="GO" id="GO:0008703">
    <property type="term" value="F:5-amino-6-(5-phosphoribosylamino)uracil reductase activity"/>
    <property type="evidence" value="ECO:0007669"/>
    <property type="project" value="InterPro"/>
</dbReference>
<protein>
    <submittedName>
        <fullName evidence="2">Dihydrofolate reductase family protein</fullName>
    </submittedName>
</protein>
<dbReference type="Proteomes" id="UP001178277">
    <property type="component" value="Unassembled WGS sequence"/>
</dbReference>
<dbReference type="Gene3D" id="3.40.430.10">
    <property type="entry name" value="Dihydrofolate Reductase, subunit A"/>
    <property type="match status" value="1"/>
</dbReference>
<proteinExistence type="predicted"/>
<dbReference type="InterPro" id="IPR002734">
    <property type="entry name" value="RibDG_C"/>
</dbReference>
<dbReference type="Pfam" id="PF01872">
    <property type="entry name" value="RibD_C"/>
    <property type="match status" value="1"/>
</dbReference>
<evidence type="ECO:0000259" key="1">
    <source>
        <dbReference type="Pfam" id="PF01872"/>
    </source>
</evidence>
<name>A0AA90P0S7_9BACI</name>
<sequence>MKKHIVMYIATSLDGYIAREDGSIDWLEGTDGEGDNGYGDFYNSIDTVIMGNKTYQQIHTLAEEFPYQDKACYVFSRSAKGKEGYVEFVNEDVGDFIGRLKGGSRIWLVGGAELVSDFMRETQVDEMILSIIPIILGDGIRLFQSGSPEIPMKLTKMLQYGQIAQLHYQREK</sequence>
<dbReference type="PANTHER" id="PTHR38011">
    <property type="entry name" value="DIHYDROFOLATE REDUCTASE FAMILY PROTEIN (AFU_ORTHOLOGUE AFUA_8G06820)"/>
    <property type="match status" value="1"/>
</dbReference>
<gene>
    <name evidence="2" type="ORF">Q8G35_02730</name>
</gene>
<feature type="domain" description="Bacterial bifunctional deaminase-reductase C-terminal" evidence="1">
    <location>
        <begin position="101"/>
        <end position="162"/>
    </location>
</feature>
<comment type="caution">
    <text evidence="2">The sequence shown here is derived from an EMBL/GenBank/DDBJ whole genome shotgun (WGS) entry which is preliminary data.</text>
</comment>
<dbReference type="PANTHER" id="PTHR38011:SF11">
    <property type="entry name" value="2,5-DIAMINO-6-RIBOSYLAMINO-4(3H)-PYRIMIDINONE 5'-PHOSPHATE REDUCTASE"/>
    <property type="match status" value="1"/>
</dbReference>
<dbReference type="AlphaFoldDB" id="A0AA90P0S7"/>
<dbReference type="SUPFAM" id="SSF53597">
    <property type="entry name" value="Dihydrofolate reductase-like"/>
    <property type="match status" value="1"/>
</dbReference>
<evidence type="ECO:0000313" key="2">
    <source>
        <dbReference type="EMBL" id="MDP1417319.1"/>
    </source>
</evidence>